<evidence type="ECO:0000256" key="2">
    <source>
        <dbReference type="SAM" id="MobiDB-lite"/>
    </source>
</evidence>
<evidence type="ECO:0000259" key="3">
    <source>
        <dbReference type="PROSITE" id="PS51180"/>
    </source>
</evidence>
<dbReference type="Gene3D" id="1.10.287.160">
    <property type="entry name" value="HR1 repeat"/>
    <property type="match status" value="1"/>
</dbReference>
<evidence type="ECO:0000313" key="6">
    <source>
        <dbReference type="Proteomes" id="UP000475862"/>
    </source>
</evidence>
<feature type="domain" description="BRO1" evidence="3">
    <location>
        <begin position="164"/>
        <end position="878"/>
    </location>
</feature>
<dbReference type="InterPro" id="IPR047138">
    <property type="entry name" value="RHPN1_2"/>
</dbReference>
<proteinExistence type="predicted"/>
<evidence type="ECO:0000259" key="4">
    <source>
        <dbReference type="PROSITE" id="PS51860"/>
    </source>
</evidence>
<dbReference type="PANTHER" id="PTHR23031:SF15">
    <property type="entry name" value="LD12055P"/>
    <property type="match status" value="1"/>
</dbReference>
<dbReference type="SMART" id="SM00742">
    <property type="entry name" value="Hr1"/>
    <property type="match status" value="1"/>
</dbReference>
<dbReference type="Proteomes" id="UP000475862">
    <property type="component" value="Unassembled WGS sequence"/>
</dbReference>
<dbReference type="InterPro" id="IPR036274">
    <property type="entry name" value="HR1_rpt_sf"/>
</dbReference>
<comment type="caution">
    <text evidence="5">The sequence shown here is derived from an EMBL/GenBank/DDBJ whole genome shotgun (WGS) entry which is preliminary data.</text>
</comment>
<evidence type="ECO:0000256" key="1">
    <source>
        <dbReference type="PROSITE-ProRule" id="PRU01207"/>
    </source>
</evidence>
<reference evidence="5 6" key="1">
    <citation type="submission" date="2019-08" db="EMBL/GenBank/DDBJ databases">
        <title>The genome of the soybean aphid Biotype 1, its phylome, world population structure and adaptation to the North American continent.</title>
        <authorList>
            <person name="Giordano R."/>
            <person name="Donthu R.K."/>
            <person name="Hernandez A.G."/>
            <person name="Wright C.L."/>
            <person name="Zimin A.V."/>
        </authorList>
    </citation>
    <scope>NUCLEOTIDE SEQUENCE [LARGE SCALE GENOMIC DNA]</scope>
    <source>
        <tissue evidence="5">Whole aphids</tissue>
    </source>
</reference>
<dbReference type="InterPro" id="IPR038499">
    <property type="entry name" value="BRO1_sf"/>
</dbReference>
<feature type="compositionally biased region" description="Low complexity" evidence="2">
    <location>
        <begin position="386"/>
        <end position="399"/>
    </location>
</feature>
<feature type="compositionally biased region" description="Basic and acidic residues" evidence="2">
    <location>
        <begin position="130"/>
        <end position="139"/>
    </location>
</feature>
<feature type="region of interest" description="Disordered" evidence="2">
    <location>
        <begin position="274"/>
        <end position="296"/>
    </location>
</feature>
<dbReference type="SMART" id="SM01041">
    <property type="entry name" value="BRO1"/>
    <property type="match status" value="1"/>
</dbReference>
<dbReference type="OrthoDB" id="64867at2759"/>
<name>A0A6G0T8G3_APHGL</name>
<feature type="compositionally biased region" description="Basic and acidic residues" evidence="2">
    <location>
        <begin position="851"/>
        <end position="862"/>
    </location>
</feature>
<sequence length="1127" mass="124058">MAATAVTRAQNRAIAKGTDPKAATCRAKLQRARSALNKQMDRELRLREGAENLLRATTKDGGSGENSGIVGSGGGRRNKSKSRKLIRQTVALELSFLDSNVRLLADELAELNGSVDVYQYRDDDEDDDHGDNLDSHRCDPAVNGTSADGSTANRRRLRRQRLMPMIAVPLKDTRPIDFGPPLERFISQHYGVDLSATPEEISAVRGGVGDDGDDCDEGTVRRRSLSLREAIDELTQFRVDTQTPSRDLDGVRLLLRYYRQLYYVDRRFFPPAPTVTPVTTTPRNHHQHNRQQQDPNYRHVKQQQQLQHSAVVGSLLSSPPPAIYFEWYDSFGGPVPSCGQRTVRFEQACVLFNVAAVHTQMGAKYDRRCRDDADDGDDDDYNMSIGSGKRTGSSTTSTGPEVVDGAAAAAQCFLRAAGAYRHIGDTFANAPARAADLRATGVLYALMMAQAHECAFEKLQWRFLTSVRQRCRRRRYKGYGVREAEANAEGLGSGDRRGRGDRDTTIGGGNIEVTANTPTWTELAREAAHVSRMYGDVVYNSCCRPPNERVGNRGKENGGEQGGTATAGSMLPDVWVAVCRIKDRHYAALAYRFAACALLPYRGCSADGQPDKQYHVGSSRRRSTVDSDASQLLTELTAAAAAAGLGIVDDDDDDDNDNNETTSVVVRQRRRRKQLGMLLLEAAAAAHDRADRAQRLCRQLRAKSEGNTSGSGGGGGLLAGVLDRERQRTVRLLLLQRRHQVDDDEYGTAEGEGCEGDNDRRVGRAEKSGSQCWDCRDCCSDDDGIDAAAVADFCSGDQEEFTAAGIAGIPGLDIDRGVLIRPRTRFRLMSIAPDFTDTGDGDNYADDVDGGEDRHRQKHEIADREERRADLFAGLGPVAVFSARHQCSRPRWVKVARGGGRHRSPCGGDEDDCDDGKSADPIQLVDRWFGFELRSHGGGTAAAARRLPQHDHTLHVIDIISFIIVVFSIQHVGLRRGDIVVALKLCSGDGGGRAMDVRWETCRRVAELIVHHHQRRLRPSSGDGAVVVQLKVVTPITAATVSDSYSTMDPNKIYKRRNTNMAALTSTMHSGPPPLPPMLLQSNSKQRRQRRQNVNGGIEGTESTNKKNTWLWNPFRRRRRSVVGNKC</sequence>
<keyword evidence="6" id="KW-1185">Reference proteome</keyword>
<evidence type="ECO:0000313" key="5">
    <source>
        <dbReference type="EMBL" id="KAE9527903.1"/>
    </source>
</evidence>
<feature type="compositionally biased region" description="Acidic residues" evidence="2">
    <location>
        <begin position="840"/>
        <end position="850"/>
    </location>
</feature>
<feature type="compositionally biased region" description="Basic and acidic residues" evidence="2">
    <location>
        <begin position="548"/>
        <end position="558"/>
    </location>
</feature>
<dbReference type="PROSITE" id="PS51860">
    <property type="entry name" value="REM_1"/>
    <property type="match status" value="1"/>
</dbReference>
<feature type="region of interest" description="Disordered" evidence="2">
    <location>
        <begin position="368"/>
        <end position="399"/>
    </location>
</feature>
<feature type="compositionally biased region" description="Polar residues" evidence="2">
    <location>
        <begin position="143"/>
        <end position="152"/>
    </location>
</feature>
<feature type="region of interest" description="Disordered" evidence="2">
    <location>
        <begin position="55"/>
        <end position="82"/>
    </location>
</feature>
<feature type="region of interest" description="Disordered" evidence="2">
    <location>
        <begin position="1069"/>
        <end position="1105"/>
    </location>
</feature>
<dbReference type="Pfam" id="PF03097">
    <property type="entry name" value="BRO1"/>
    <property type="match status" value="1"/>
</dbReference>
<feature type="compositionally biased region" description="Gly residues" evidence="2">
    <location>
        <begin position="61"/>
        <end position="75"/>
    </location>
</feature>
<dbReference type="Gene3D" id="1.25.40.280">
    <property type="entry name" value="alix/aip1 like domains"/>
    <property type="match status" value="1"/>
</dbReference>
<feature type="region of interest" description="Disordered" evidence="2">
    <location>
        <begin position="120"/>
        <end position="153"/>
    </location>
</feature>
<dbReference type="EMBL" id="VYZN01000050">
    <property type="protein sequence ID" value="KAE9527903.1"/>
    <property type="molecule type" value="Genomic_DNA"/>
</dbReference>
<feature type="domain" description="REM-1" evidence="4">
    <location>
        <begin position="17"/>
        <end position="117"/>
    </location>
</feature>
<feature type="compositionally biased region" description="Acidic residues" evidence="2">
    <location>
        <begin position="372"/>
        <end position="381"/>
    </location>
</feature>
<dbReference type="AlphaFoldDB" id="A0A6G0T8G3"/>
<dbReference type="PROSITE" id="PS51180">
    <property type="entry name" value="BRO1"/>
    <property type="match status" value="1"/>
</dbReference>
<feature type="region of interest" description="Disordered" evidence="2">
    <location>
        <begin position="548"/>
        <end position="567"/>
    </location>
</feature>
<organism evidence="5 6">
    <name type="scientific">Aphis glycines</name>
    <name type="common">Soybean aphid</name>
    <dbReference type="NCBI Taxonomy" id="307491"/>
    <lineage>
        <taxon>Eukaryota</taxon>
        <taxon>Metazoa</taxon>
        <taxon>Ecdysozoa</taxon>
        <taxon>Arthropoda</taxon>
        <taxon>Hexapoda</taxon>
        <taxon>Insecta</taxon>
        <taxon>Pterygota</taxon>
        <taxon>Neoptera</taxon>
        <taxon>Paraneoptera</taxon>
        <taxon>Hemiptera</taxon>
        <taxon>Sternorrhyncha</taxon>
        <taxon>Aphidomorpha</taxon>
        <taxon>Aphidoidea</taxon>
        <taxon>Aphididae</taxon>
        <taxon>Aphidini</taxon>
        <taxon>Aphis</taxon>
        <taxon>Aphis</taxon>
    </lineage>
</organism>
<dbReference type="InterPro" id="IPR004328">
    <property type="entry name" value="BRO1_dom"/>
</dbReference>
<keyword evidence="1" id="KW-0175">Coiled coil</keyword>
<feature type="compositionally biased region" description="Basic and acidic residues" evidence="2">
    <location>
        <begin position="494"/>
        <end position="504"/>
    </location>
</feature>
<feature type="region of interest" description="Disordered" evidence="2">
    <location>
        <begin position="487"/>
        <end position="511"/>
    </location>
</feature>
<dbReference type="GO" id="GO:0051497">
    <property type="term" value="P:negative regulation of stress fiber assembly"/>
    <property type="evidence" value="ECO:0007669"/>
    <property type="project" value="TreeGrafter"/>
</dbReference>
<feature type="region of interest" description="Disordered" evidence="2">
    <location>
        <begin position="840"/>
        <end position="862"/>
    </location>
</feature>
<dbReference type="InterPro" id="IPR011072">
    <property type="entry name" value="HR1_rho-bd"/>
</dbReference>
<protein>
    <submittedName>
        <fullName evidence="5">Uncharacterized protein</fullName>
    </submittedName>
</protein>
<dbReference type="SUPFAM" id="SSF46585">
    <property type="entry name" value="HR1 repeat"/>
    <property type="match status" value="1"/>
</dbReference>
<gene>
    <name evidence="5" type="ORF">AGLY_012727</name>
</gene>
<accession>A0A6G0T8G3</accession>
<feature type="region of interest" description="Disordered" evidence="2">
    <location>
        <begin position="647"/>
        <end position="667"/>
    </location>
</feature>
<dbReference type="GO" id="GO:0007165">
    <property type="term" value="P:signal transduction"/>
    <property type="evidence" value="ECO:0007669"/>
    <property type="project" value="InterPro"/>
</dbReference>
<feature type="compositionally biased region" description="Acidic residues" evidence="2">
    <location>
        <begin position="648"/>
        <end position="658"/>
    </location>
</feature>
<dbReference type="PANTHER" id="PTHR23031">
    <property type="entry name" value="RHOPHILIN"/>
    <property type="match status" value="1"/>
</dbReference>